<dbReference type="Proteomes" id="UP000018719">
    <property type="component" value="Unassembled WGS sequence"/>
</dbReference>
<accession>V6H9Z3</accession>
<gene>
    <name evidence="1" type="ORF">LEP1GSC047_3424</name>
</gene>
<reference evidence="1 2" key="1">
    <citation type="submission" date="2013-05" db="EMBL/GenBank/DDBJ databases">
        <authorList>
            <person name="Harkins D.M."/>
            <person name="Durkin A.S."/>
            <person name="Brinkac L.M."/>
            <person name="Haft D.H."/>
            <person name="Selengut J.D."/>
            <person name="Sanka R."/>
            <person name="DePew J."/>
            <person name="Purushe J."/>
            <person name="Hartskeerl R.A."/>
            <person name="Ahmed A."/>
            <person name="van der Linden H."/>
            <person name="Goris M.G.A."/>
            <person name="Vinetz J.M."/>
            <person name="Sutton G.G."/>
            <person name="Nierman W.C."/>
            <person name="Fouts D.E."/>
        </authorList>
    </citation>
    <scope>NUCLEOTIDE SEQUENCE [LARGE SCALE GENOMIC DNA]</scope>
    <source>
        <strain evidence="1 2">10</strain>
    </source>
</reference>
<name>V6H9Z3_9LEPT</name>
<evidence type="ECO:0000313" key="1">
    <source>
        <dbReference type="EMBL" id="EQA36116.1"/>
    </source>
</evidence>
<evidence type="ECO:0000313" key="2">
    <source>
        <dbReference type="Proteomes" id="UP000018719"/>
    </source>
</evidence>
<dbReference type="Gene3D" id="3.30.1920.20">
    <property type="match status" value="1"/>
</dbReference>
<dbReference type="EMBL" id="AHMM02000023">
    <property type="protein sequence ID" value="EQA36116.1"/>
    <property type="molecule type" value="Genomic_DNA"/>
</dbReference>
<dbReference type="AlphaFoldDB" id="V6H9Z3"/>
<sequence length="430" mass="48112">MLNFYNIFAVTTILWLLFLGQFDSLKAQSKKNSTAAPLSSITLKWGQVPGVKGYLVELSERSDFATVLTSQTVLDPFLSFGEEKLTLYVRITAIGMSGAKGPPSSVVSLKEYSERFREESYESDSFVNPSERLEIFFGDSNSKKGESIAAGNNSESTPKTHLPRKTFFRIDKGEWLEYKGSIPLVKEGWADVEFYSEDIVGNREEVRTVRVLKDTTPPQVIWNPKKIGNSGLPEYRSGDSINFAIQEAGSGLRYLEAEIKSESPSGRKIGVRRIREFDGSPPVFKGEYKIPESLQEGVWILRWISEDKAGNKKSGEFPLMVDQKGPTCEIVLPGLRKENNIFLLNSGSEVHLFCSDEYSGVKEIKVSIQGSVAKEFQYTAPFHLPIGKSTLSIRAADHVGNASDFSYKIEVLDPNWEKNGTKIRVQRTED</sequence>
<dbReference type="RefSeq" id="WP_010419211.1">
    <property type="nucleotide sequence ID" value="NZ_AHMM02000023.1"/>
</dbReference>
<proteinExistence type="predicted"/>
<comment type="caution">
    <text evidence="1">The sequence shown here is derived from an EMBL/GenBank/DDBJ whole genome shotgun (WGS) entry which is preliminary data.</text>
</comment>
<protein>
    <submittedName>
        <fullName evidence="1">Uncharacterized protein</fullName>
    </submittedName>
</protein>
<organism evidence="1 2">
    <name type="scientific">Leptospira inadai serovar Lyme str. 10</name>
    <dbReference type="NCBI Taxonomy" id="1049790"/>
    <lineage>
        <taxon>Bacteria</taxon>
        <taxon>Pseudomonadati</taxon>
        <taxon>Spirochaetota</taxon>
        <taxon>Spirochaetia</taxon>
        <taxon>Leptospirales</taxon>
        <taxon>Leptospiraceae</taxon>
        <taxon>Leptospira</taxon>
    </lineage>
</organism>